<dbReference type="PANTHER" id="PTHR35870">
    <property type="entry name" value="PROTEIN, PUTATIVE (AFU_ORTHOLOGUE AFUA_5G03330)-RELATED"/>
    <property type="match status" value="1"/>
</dbReference>
<evidence type="ECO:0000313" key="3">
    <source>
        <dbReference type="Proteomes" id="UP001197093"/>
    </source>
</evidence>
<comment type="caution">
    <text evidence="2">The sequence shown here is derived from an EMBL/GenBank/DDBJ whole genome shotgun (WGS) entry which is preliminary data.</text>
</comment>
<dbReference type="PANTHER" id="PTHR35870:SF7">
    <property type="entry name" value="BAEYER-VILLIGER OXIDASE MDPL"/>
    <property type="match status" value="1"/>
</dbReference>
<dbReference type="AlphaFoldDB" id="A0AAD4HYB1"/>
<dbReference type="Proteomes" id="UP001197093">
    <property type="component" value="Unassembled WGS sequence"/>
</dbReference>
<sequence length="456" mass="49618">MSTTTITNAPRIQLSANFGLGRISENPPGALERASELLQRNHDDHHIFWRDVGGHNHIPHSVLSVLALGGGPNELQRAYDDGVAIQRPIPPLDKAAVQALHDPDTFRKHVGDLNHYTNYLVFFKEEIATKGWQAVLQEYVFSGTPNAETIFVQLYEGAFHPIIHLGFGVEFELPAIIAEGLAQAAVHDSANLDGFFRQSEELAAAAAASNTPPKSLLSLYTEARATDKIRTAAKVQEGPVRVREGVIGRAGAEIAALAAQWRVGAHTEAALQRATAEAINLAAYSAGGAHRAGKARRVDFFHMHNVNASIFLTVFNRLPWLSLADKVKLVERKARLDLVWYAAGAAPELKLEWIEGYAPTSSKGLDWAGLYQVVNTAHDDGHVAKFVRAIKNGEEVSRQYEKGEGSEDLPVKGEAWFKLAQLAYDSTLGLGPDDKWIWGAGFDPLWNAVPAAAAAV</sequence>
<gene>
    <name evidence="2" type="ORF">NEMBOFW57_007291</name>
</gene>
<dbReference type="GO" id="GO:0016491">
    <property type="term" value="F:oxidoreductase activity"/>
    <property type="evidence" value="ECO:0007669"/>
    <property type="project" value="UniProtKB-KW"/>
</dbReference>
<protein>
    <submittedName>
        <fullName evidence="2">Uncharacterized protein</fullName>
    </submittedName>
</protein>
<dbReference type="Pfam" id="PF14027">
    <property type="entry name" value="Questin_oxidase"/>
    <property type="match status" value="1"/>
</dbReference>
<proteinExistence type="predicted"/>
<organism evidence="2 3">
    <name type="scientific">Staphylotrichum longicolle</name>
    <dbReference type="NCBI Taxonomy" id="669026"/>
    <lineage>
        <taxon>Eukaryota</taxon>
        <taxon>Fungi</taxon>
        <taxon>Dikarya</taxon>
        <taxon>Ascomycota</taxon>
        <taxon>Pezizomycotina</taxon>
        <taxon>Sordariomycetes</taxon>
        <taxon>Sordariomycetidae</taxon>
        <taxon>Sordariales</taxon>
        <taxon>Chaetomiaceae</taxon>
        <taxon>Staphylotrichum</taxon>
    </lineage>
</organism>
<accession>A0AAD4HYB1</accession>
<keyword evidence="3" id="KW-1185">Reference proteome</keyword>
<keyword evidence="1" id="KW-0560">Oxidoreductase</keyword>
<dbReference type="EMBL" id="JAHCVI010000003">
    <property type="protein sequence ID" value="KAG7287776.1"/>
    <property type="molecule type" value="Genomic_DNA"/>
</dbReference>
<name>A0AAD4HYB1_9PEZI</name>
<dbReference type="InterPro" id="IPR025337">
    <property type="entry name" value="Questin_oxidase-like"/>
</dbReference>
<reference evidence="2" key="1">
    <citation type="submission" date="2023-02" db="EMBL/GenBank/DDBJ databases">
        <authorList>
            <person name="Palmer J.M."/>
        </authorList>
    </citation>
    <scope>NUCLEOTIDE SEQUENCE</scope>
    <source>
        <strain evidence="2">FW57</strain>
    </source>
</reference>
<evidence type="ECO:0000313" key="2">
    <source>
        <dbReference type="EMBL" id="KAG7287776.1"/>
    </source>
</evidence>
<evidence type="ECO:0000256" key="1">
    <source>
        <dbReference type="ARBA" id="ARBA00023002"/>
    </source>
</evidence>